<dbReference type="PANTHER" id="PTHR21363">
    <property type="entry name" value="PREPHENATE DEHYDROGENASE"/>
    <property type="match status" value="1"/>
</dbReference>
<dbReference type="GO" id="GO:0004665">
    <property type="term" value="F:prephenate dehydrogenase (NADP+) activity"/>
    <property type="evidence" value="ECO:0007669"/>
    <property type="project" value="InterPro"/>
</dbReference>
<name>A0AAW9SX31_CORAY</name>
<feature type="domain" description="Prephenate/arogenate dehydrogenase" evidence="3">
    <location>
        <begin position="20"/>
        <end position="316"/>
    </location>
</feature>
<dbReference type="InterPro" id="IPR050812">
    <property type="entry name" value="Preph/Arog_dehydrog"/>
</dbReference>
<evidence type="ECO:0000313" key="5">
    <source>
        <dbReference type="Proteomes" id="UP001223646"/>
    </source>
</evidence>
<evidence type="ECO:0000313" key="4">
    <source>
        <dbReference type="EMBL" id="MEO3716171.1"/>
    </source>
</evidence>
<keyword evidence="2 4" id="KW-0560">Oxidoreductase</keyword>
<dbReference type="Proteomes" id="UP001223646">
    <property type="component" value="Unassembled WGS sequence"/>
</dbReference>
<dbReference type="Pfam" id="PF20463">
    <property type="entry name" value="PDH_C"/>
    <property type="match status" value="1"/>
</dbReference>
<dbReference type="GO" id="GO:0006571">
    <property type="term" value="P:tyrosine biosynthetic process"/>
    <property type="evidence" value="ECO:0007669"/>
    <property type="project" value="InterPro"/>
</dbReference>
<dbReference type="Gene3D" id="1.10.3660.10">
    <property type="entry name" value="6-phosphogluconate dehydrogenase C-terminal like domain"/>
    <property type="match status" value="1"/>
</dbReference>
<evidence type="ECO:0000259" key="3">
    <source>
        <dbReference type="PROSITE" id="PS51176"/>
    </source>
</evidence>
<dbReference type="InterPro" id="IPR036291">
    <property type="entry name" value="NAD(P)-bd_dom_sf"/>
</dbReference>
<dbReference type="InterPro" id="IPR046825">
    <property type="entry name" value="PDH_C"/>
</dbReference>
<comment type="caution">
    <text evidence="4">The sequence shown here is derived from an EMBL/GenBank/DDBJ whole genome shotgun (WGS) entry which is preliminary data.</text>
</comment>
<dbReference type="RefSeq" id="WP_284827165.1">
    <property type="nucleotide sequence ID" value="NZ_JASOOY020000003.1"/>
</dbReference>
<sequence length="341" mass="35618">MSNFESPSPASSSLSAAQLPAVCILGLGLIGGSMMRDLRAHNVECFGWNRSSTTVEEATKEGFDASTDLQATLERAEASRALIVIGTPMTVVGTMLDAINEHAPSCGITDVVSVKAAVAAEVSARGMEERFVGAHPMAGSAQAGWSATLEGLFDGAPWVITYDLAAAADAAGEPVPERWIEVFSQVANLGAALGSQLIPALSDHHDASVARISHMPHLAAYAIAAAGEAGGPLAISLAAGSFRDCTRVAAAAPDMVMSWCENNTEPVLTALDDVIERLTAARTQLATEGTAMDLAKTGQIARVRYEARPAHRPIFRLRVGEGGWINQLKLAENVGGQIDVF</sequence>
<comment type="similarity">
    <text evidence="1">Belongs to the prephenate/arogenate dehydrogenase family.</text>
</comment>
<dbReference type="PROSITE" id="PS51176">
    <property type="entry name" value="PDH_ADH"/>
    <property type="match status" value="1"/>
</dbReference>
<dbReference type="Gene3D" id="3.40.50.720">
    <property type="entry name" value="NAD(P)-binding Rossmann-like Domain"/>
    <property type="match status" value="1"/>
</dbReference>
<dbReference type="EMBL" id="JASOOY020000003">
    <property type="protein sequence ID" value="MEO3716171.1"/>
    <property type="molecule type" value="Genomic_DNA"/>
</dbReference>
<evidence type="ECO:0000256" key="2">
    <source>
        <dbReference type="ARBA" id="ARBA00023002"/>
    </source>
</evidence>
<dbReference type="InterPro" id="IPR046826">
    <property type="entry name" value="PDH_N"/>
</dbReference>
<dbReference type="PANTHER" id="PTHR21363:SF0">
    <property type="entry name" value="PREPHENATE DEHYDROGENASE [NADP(+)]"/>
    <property type="match status" value="1"/>
</dbReference>
<dbReference type="GO" id="GO:0070403">
    <property type="term" value="F:NAD+ binding"/>
    <property type="evidence" value="ECO:0007669"/>
    <property type="project" value="InterPro"/>
</dbReference>
<dbReference type="AlphaFoldDB" id="A0AAW9SX31"/>
<dbReference type="NCBIfam" id="NF005108">
    <property type="entry name" value="PRK06545.1-6"/>
    <property type="match status" value="1"/>
</dbReference>
<dbReference type="Pfam" id="PF02153">
    <property type="entry name" value="PDH_N"/>
    <property type="match status" value="1"/>
</dbReference>
<reference evidence="4" key="2">
    <citation type="submission" date="2024-05" db="EMBL/GenBank/DDBJ databases">
        <authorList>
            <person name="Wolfe A."/>
        </authorList>
    </citation>
    <scope>NUCLEOTIDE SEQUENCE</scope>
    <source>
        <strain evidence="4">UMB1064</strain>
    </source>
</reference>
<dbReference type="SUPFAM" id="SSF51735">
    <property type="entry name" value="NAD(P)-binding Rossmann-fold domains"/>
    <property type="match status" value="1"/>
</dbReference>
<gene>
    <name evidence="4" type="ORF">QP460_001000</name>
</gene>
<dbReference type="InterPro" id="IPR003099">
    <property type="entry name" value="Prephen_DH"/>
</dbReference>
<protein>
    <submittedName>
        <fullName evidence="4">Prephenate dehydrogenase</fullName>
        <ecNumber evidence="4">1.3.1.12</ecNumber>
    </submittedName>
</protein>
<proteinExistence type="inferred from homology"/>
<evidence type="ECO:0000256" key="1">
    <source>
        <dbReference type="ARBA" id="ARBA00007964"/>
    </source>
</evidence>
<dbReference type="InterPro" id="IPR008927">
    <property type="entry name" value="6-PGluconate_DH-like_C_sf"/>
</dbReference>
<dbReference type="GO" id="GO:0008977">
    <property type="term" value="F:prephenate dehydrogenase (NAD+) activity"/>
    <property type="evidence" value="ECO:0007669"/>
    <property type="project" value="UniProtKB-EC"/>
</dbReference>
<accession>A0AAW9SX31</accession>
<dbReference type="SUPFAM" id="SSF48179">
    <property type="entry name" value="6-phosphogluconate dehydrogenase C-terminal domain-like"/>
    <property type="match status" value="1"/>
</dbReference>
<reference evidence="4" key="1">
    <citation type="submission" date="2023-05" db="EMBL/GenBank/DDBJ databases">
        <authorList>
            <person name="Du J."/>
        </authorList>
    </citation>
    <scope>NUCLEOTIDE SEQUENCE</scope>
    <source>
        <strain evidence="4">UMB1064</strain>
    </source>
</reference>
<organism evidence="4 5">
    <name type="scientific">Corynebacterium amycolatum</name>
    <dbReference type="NCBI Taxonomy" id="43765"/>
    <lineage>
        <taxon>Bacteria</taxon>
        <taxon>Bacillati</taxon>
        <taxon>Actinomycetota</taxon>
        <taxon>Actinomycetes</taxon>
        <taxon>Mycobacteriales</taxon>
        <taxon>Corynebacteriaceae</taxon>
        <taxon>Corynebacterium</taxon>
    </lineage>
</organism>
<dbReference type="EC" id="1.3.1.12" evidence="4"/>